<keyword evidence="2" id="KW-1185">Reference proteome</keyword>
<dbReference type="GeneID" id="136994539"/>
<name>A0ABM4FVT2_9AVES</name>
<feature type="compositionally biased region" description="Low complexity" evidence="1">
    <location>
        <begin position="175"/>
        <end position="184"/>
    </location>
</feature>
<feature type="compositionally biased region" description="Pro residues" evidence="1">
    <location>
        <begin position="159"/>
        <end position="174"/>
    </location>
</feature>
<proteinExistence type="predicted"/>
<accession>A0ABM4FVT2</accession>
<feature type="compositionally biased region" description="Low complexity" evidence="1">
    <location>
        <begin position="123"/>
        <end position="140"/>
    </location>
</feature>
<sequence length="278" mass="28864">MSGNPNSHISQHVDLLEIQSPLCCPVSGKAGGWGGKSSNLSLQINDSRDHVISSKVHLCGVELTVLGSDHFSSWHLEVGSRKGIFNHAVPSASSPHQFGASFSSSAVSSSTVLSLNPLQAVASTSSSSFPSPSSNLVTSSENRSAQHLNRAPVQSVFHSPPPPPNVSLPPPPPLLASNSEPALLQNLPSIPPGEAFLPSSSAASVQSANASLSIKLASLQHKTSRPSFTVHHPPLPRLALAQTAPMITQSNAAGTSAMWVTLGMQSPYASHLSGVKPR</sequence>
<evidence type="ECO:0000313" key="3">
    <source>
        <dbReference type="RefSeq" id="XP_067169053.1"/>
    </source>
</evidence>
<dbReference type="Proteomes" id="UP001652627">
    <property type="component" value="Chromosome 30"/>
</dbReference>
<evidence type="ECO:0000313" key="2">
    <source>
        <dbReference type="Proteomes" id="UP001652627"/>
    </source>
</evidence>
<organism evidence="2 3">
    <name type="scientific">Apteryx mantelli</name>
    <name type="common">North Island brown kiwi</name>
    <dbReference type="NCBI Taxonomy" id="2696672"/>
    <lineage>
        <taxon>Eukaryota</taxon>
        <taxon>Metazoa</taxon>
        <taxon>Chordata</taxon>
        <taxon>Craniata</taxon>
        <taxon>Vertebrata</taxon>
        <taxon>Euteleostomi</taxon>
        <taxon>Archelosauria</taxon>
        <taxon>Archosauria</taxon>
        <taxon>Dinosauria</taxon>
        <taxon>Saurischia</taxon>
        <taxon>Theropoda</taxon>
        <taxon>Coelurosauria</taxon>
        <taxon>Aves</taxon>
        <taxon>Palaeognathae</taxon>
        <taxon>Apterygiformes</taxon>
        <taxon>Apterygidae</taxon>
        <taxon>Apteryx</taxon>
    </lineage>
</organism>
<gene>
    <name evidence="3" type="primary">LOC136994539</name>
</gene>
<protein>
    <submittedName>
        <fullName evidence="3">Uncharacterized protein</fullName>
    </submittedName>
</protein>
<evidence type="ECO:0000256" key="1">
    <source>
        <dbReference type="SAM" id="MobiDB-lite"/>
    </source>
</evidence>
<reference evidence="3" key="1">
    <citation type="submission" date="2025-08" db="UniProtKB">
        <authorList>
            <consortium name="RefSeq"/>
        </authorList>
    </citation>
    <scope>IDENTIFICATION</scope>
    <source>
        <tissue evidence="3">Blood</tissue>
    </source>
</reference>
<dbReference type="RefSeq" id="XP_067169053.1">
    <property type="nucleotide sequence ID" value="XM_067312952.1"/>
</dbReference>
<feature type="region of interest" description="Disordered" evidence="1">
    <location>
        <begin position="123"/>
        <end position="187"/>
    </location>
</feature>